<dbReference type="Proteomes" id="UP000053201">
    <property type="component" value="Unassembled WGS sequence"/>
</dbReference>
<dbReference type="STRING" id="645134.A0A0L0HCB1"/>
<dbReference type="PANTHER" id="PTHR43213:SF4">
    <property type="entry name" value="7-METHYL-GTP PYROPHOSPHATASE"/>
    <property type="match status" value="1"/>
</dbReference>
<dbReference type="InterPro" id="IPR029001">
    <property type="entry name" value="ITPase-like_fam"/>
</dbReference>
<keyword evidence="1" id="KW-0378">Hydrolase</keyword>
<keyword evidence="3" id="KW-1185">Reference proteome</keyword>
<reference evidence="2 3" key="1">
    <citation type="submission" date="2009-08" db="EMBL/GenBank/DDBJ databases">
        <title>The Genome Sequence of Spizellomyces punctatus strain DAOM BR117.</title>
        <authorList>
            <consortium name="The Broad Institute Genome Sequencing Platform"/>
            <person name="Russ C."/>
            <person name="Cuomo C."/>
            <person name="Shea T."/>
            <person name="Young S.K."/>
            <person name="Zeng Q."/>
            <person name="Koehrsen M."/>
            <person name="Haas B."/>
            <person name="Borodovsky M."/>
            <person name="Guigo R."/>
            <person name="Alvarado L."/>
            <person name="Berlin A."/>
            <person name="Bochicchio J."/>
            <person name="Borenstein D."/>
            <person name="Chapman S."/>
            <person name="Chen Z."/>
            <person name="Engels R."/>
            <person name="Freedman E."/>
            <person name="Gellesch M."/>
            <person name="Goldberg J."/>
            <person name="Griggs A."/>
            <person name="Gujja S."/>
            <person name="Heiman D."/>
            <person name="Hepburn T."/>
            <person name="Howarth C."/>
            <person name="Jen D."/>
            <person name="Larson L."/>
            <person name="Lewis B."/>
            <person name="Mehta T."/>
            <person name="Park D."/>
            <person name="Pearson M."/>
            <person name="Roberts A."/>
            <person name="Saif S."/>
            <person name="Shenoy N."/>
            <person name="Sisk P."/>
            <person name="Stolte C."/>
            <person name="Sykes S."/>
            <person name="Thomson T."/>
            <person name="Walk T."/>
            <person name="White J."/>
            <person name="Yandava C."/>
            <person name="Burger G."/>
            <person name="Gray M.W."/>
            <person name="Holland P.W.H."/>
            <person name="King N."/>
            <person name="Lang F.B.F."/>
            <person name="Roger A.J."/>
            <person name="Ruiz-Trillo I."/>
            <person name="Lander E."/>
            <person name="Nusbaum C."/>
        </authorList>
    </citation>
    <scope>NUCLEOTIDE SEQUENCE [LARGE SCALE GENOMIC DNA]</scope>
    <source>
        <strain evidence="2 3">DAOM BR117</strain>
    </source>
</reference>
<proteinExistence type="inferred from homology"/>
<dbReference type="PANTHER" id="PTHR43213">
    <property type="entry name" value="BIFUNCTIONAL DTTP/UTP PYROPHOSPHATASE/METHYLTRANSFERASE PROTEIN-RELATED"/>
    <property type="match status" value="1"/>
</dbReference>
<sequence length="213" mass="23197">MSRCCREDLAMSVTEARTSLPVILGSSSKFRAKILKSHNVEFTTLKPDIDEKAVAGRADANGPSQVCLAVAKAKADALVAQVQGQHVLVVTCDQVVAWEGGVREKPENEEMCREYLRSYANAPAETHSAVVVTNTKTGKQVHGVDVAQQYFAPIPTPVINGLISKGDVMHCCGGFMIDDPLLEPYLLKREGDEDSIIGMPMRLLMRLLKEAET</sequence>
<evidence type="ECO:0000256" key="1">
    <source>
        <dbReference type="ARBA" id="ARBA00022801"/>
    </source>
</evidence>
<dbReference type="EMBL" id="KQ257460">
    <property type="protein sequence ID" value="KNC98408.1"/>
    <property type="molecule type" value="Genomic_DNA"/>
</dbReference>
<evidence type="ECO:0000313" key="2">
    <source>
        <dbReference type="EMBL" id="KNC98408.1"/>
    </source>
</evidence>
<accession>A0A0L0HCB1</accession>
<dbReference type="Pfam" id="PF02545">
    <property type="entry name" value="Maf"/>
    <property type="match status" value="1"/>
</dbReference>
<dbReference type="RefSeq" id="XP_016606448.1">
    <property type="nucleotide sequence ID" value="XM_016754318.1"/>
</dbReference>
<name>A0A0L0HCB1_SPIPD</name>
<dbReference type="InParanoid" id="A0A0L0HCB1"/>
<evidence type="ECO:0000313" key="3">
    <source>
        <dbReference type="Proteomes" id="UP000053201"/>
    </source>
</evidence>
<dbReference type="HAMAP" id="MF_00528">
    <property type="entry name" value="Maf"/>
    <property type="match status" value="1"/>
</dbReference>
<dbReference type="SUPFAM" id="SSF52972">
    <property type="entry name" value="ITPase-like"/>
    <property type="match status" value="1"/>
</dbReference>
<gene>
    <name evidence="2" type="ORF">SPPG_06112</name>
</gene>
<dbReference type="InterPro" id="IPR003697">
    <property type="entry name" value="Maf-like"/>
</dbReference>
<dbReference type="PIRSF" id="PIRSF006305">
    <property type="entry name" value="Maf"/>
    <property type="match status" value="1"/>
</dbReference>
<protein>
    <submittedName>
        <fullName evidence="2">Septum formation protein Maf</fullName>
    </submittedName>
</protein>
<dbReference type="eggNOG" id="KOG1509">
    <property type="taxonomic scope" value="Eukaryota"/>
</dbReference>
<dbReference type="OrthoDB" id="10267058at2759"/>
<organism evidence="2 3">
    <name type="scientific">Spizellomyces punctatus (strain DAOM BR117)</name>
    <dbReference type="NCBI Taxonomy" id="645134"/>
    <lineage>
        <taxon>Eukaryota</taxon>
        <taxon>Fungi</taxon>
        <taxon>Fungi incertae sedis</taxon>
        <taxon>Chytridiomycota</taxon>
        <taxon>Chytridiomycota incertae sedis</taxon>
        <taxon>Chytridiomycetes</taxon>
        <taxon>Spizellomycetales</taxon>
        <taxon>Spizellomycetaceae</taxon>
        <taxon>Spizellomyces</taxon>
    </lineage>
</organism>
<dbReference type="VEuPathDB" id="FungiDB:SPPG_06112"/>
<dbReference type="GeneID" id="27689443"/>
<dbReference type="Gene3D" id="3.90.950.10">
    <property type="match status" value="1"/>
</dbReference>
<dbReference type="AlphaFoldDB" id="A0A0L0HCB1"/>
<dbReference type="OMA" id="EEVCGFC"/>
<dbReference type="GO" id="GO:0047429">
    <property type="term" value="F:nucleoside triphosphate diphosphatase activity"/>
    <property type="evidence" value="ECO:0007669"/>
    <property type="project" value="InterPro"/>
</dbReference>